<dbReference type="PANTHER" id="PTHR34448:SF1">
    <property type="entry name" value="BLL6088 PROTEIN"/>
    <property type="match status" value="1"/>
</dbReference>
<dbReference type="InterPro" id="IPR058739">
    <property type="entry name" value="NicX"/>
</dbReference>
<sequence length="352" mass="39105">MWQPDIDAAELTSAFRRQLQLCNLQPGETVAFLTDQGSDRTAVDAGFAAAAELDNQAYEIHVRQGTDDRYMQSNPFLAPGLIDAICKADLVICFFVGFFSAWQKPARAAGARVLNILDKPYQLIRLQATPELRQAVVAASRRLETARTIRVLSEAGTDLVWDIDKSTPLSVHYGAADLPGTMDQWGQGMVATFPVEGSAHGRVVVQPGDVWILPYARMVQSTIDLDVREGFIRNIRGGLDADVFRYWLDSCKTSETDLDPYALSHLGWGLNPRARWDDIIRYENQPDYLIASMRSYPGSFLFSTGPGPRRKTRGHIDMPMNHCTIQLDGETVVERGRIVAPDLIADPARTGH</sequence>
<dbReference type="EMBL" id="UWPJ01000012">
    <property type="protein sequence ID" value="VCU69287.1"/>
    <property type="molecule type" value="Genomic_DNA"/>
</dbReference>
<evidence type="ECO:0000256" key="1">
    <source>
        <dbReference type="ARBA" id="ARBA00022723"/>
    </source>
</evidence>
<proteinExistence type="predicted"/>
<keyword evidence="3" id="KW-1185">Reference proteome</keyword>
<dbReference type="GO" id="GO:0047075">
    <property type="term" value="F:2,5-dihydroxypyridine 5,6-dioxygenase activity"/>
    <property type="evidence" value="ECO:0007669"/>
    <property type="project" value="UniProtKB-EC"/>
</dbReference>
<keyword evidence="2" id="KW-0560">Oxidoreductase</keyword>
<evidence type="ECO:0000313" key="2">
    <source>
        <dbReference type="EMBL" id="VCU69287.1"/>
    </source>
</evidence>
<dbReference type="Proteomes" id="UP000277294">
    <property type="component" value="Unassembled WGS sequence"/>
</dbReference>
<reference evidence="2 3" key="1">
    <citation type="submission" date="2018-10" db="EMBL/GenBank/DDBJ databases">
        <authorList>
            <person name="Criscuolo A."/>
        </authorList>
    </citation>
    <scope>NUCLEOTIDE SEQUENCE [LARGE SCALE GENOMIC DNA]</scope>
    <source>
        <strain evidence="2">DnA1</strain>
    </source>
</reference>
<dbReference type="OrthoDB" id="6918951at2"/>
<gene>
    <name evidence="2" type="primary">nicX_5</name>
    <name evidence="2" type="ORF">PIGHUM_01348</name>
</gene>
<accession>A0A3P4AZ26</accession>
<dbReference type="EC" id="1.13.11.9" evidence="2"/>
<organism evidence="2 3">
    <name type="scientific">Pigmentiphaga humi</name>
    <dbReference type="NCBI Taxonomy" id="2478468"/>
    <lineage>
        <taxon>Bacteria</taxon>
        <taxon>Pseudomonadati</taxon>
        <taxon>Pseudomonadota</taxon>
        <taxon>Betaproteobacteria</taxon>
        <taxon>Burkholderiales</taxon>
        <taxon>Alcaligenaceae</taxon>
        <taxon>Pigmentiphaga</taxon>
    </lineage>
</organism>
<name>A0A3P4AZ26_9BURK</name>
<keyword evidence="1" id="KW-0479">Metal-binding</keyword>
<dbReference type="RefSeq" id="WP_124078635.1">
    <property type="nucleotide sequence ID" value="NZ_UWPJ01000012.1"/>
</dbReference>
<dbReference type="PANTHER" id="PTHR34448">
    <property type="entry name" value="AMINOPEPTIDASE"/>
    <property type="match status" value="1"/>
</dbReference>
<evidence type="ECO:0000313" key="3">
    <source>
        <dbReference type="Proteomes" id="UP000277294"/>
    </source>
</evidence>
<dbReference type="AlphaFoldDB" id="A0A3P4AZ26"/>
<dbReference type="InterPro" id="IPR052170">
    <property type="entry name" value="M29_Exopeptidase"/>
</dbReference>
<dbReference type="Pfam" id="PF26233">
    <property type="entry name" value="NicX"/>
    <property type="match status" value="1"/>
</dbReference>
<protein>
    <submittedName>
        <fullName evidence="2">2,5-dihydroxypyridine 5,6-dioxygenase</fullName>
        <ecNumber evidence="2">1.13.11.9</ecNumber>
    </submittedName>
</protein>
<keyword evidence="2" id="KW-0223">Dioxygenase</keyword>
<dbReference type="GO" id="GO:0046872">
    <property type="term" value="F:metal ion binding"/>
    <property type="evidence" value="ECO:0007669"/>
    <property type="project" value="UniProtKB-KW"/>
</dbReference>